<organism evidence="1 2">
    <name type="scientific">Blastomyces percursus</name>
    <dbReference type="NCBI Taxonomy" id="1658174"/>
    <lineage>
        <taxon>Eukaryota</taxon>
        <taxon>Fungi</taxon>
        <taxon>Dikarya</taxon>
        <taxon>Ascomycota</taxon>
        <taxon>Pezizomycotina</taxon>
        <taxon>Eurotiomycetes</taxon>
        <taxon>Eurotiomycetidae</taxon>
        <taxon>Onygenales</taxon>
        <taxon>Ajellomycetaceae</taxon>
        <taxon>Blastomyces</taxon>
    </lineage>
</organism>
<gene>
    <name evidence="1" type="ORF">ACJ73_10156</name>
</gene>
<dbReference type="Proteomes" id="UP000242791">
    <property type="component" value="Unassembled WGS sequence"/>
</dbReference>
<proteinExistence type="predicted"/>
<name>A0A1J9Q139_9EURO</name>
<feature type="non-terminal residue" evidence="1">
    <location>
        <position position="1"/>
    </location>
</feature>
<dbReference type="EMBL" id="LGTZ01003449">
    <property type="protein sequence ID" value="OJD09668.1"/>
    <property type="molecule type" value="Genomic_DNA"/>
</dbReference>
<dbReference type="VEuPathDB" id="FungiDB:ACJ73_10156"/>
<evidence type="ECO:0000313" key="1">
    <source>
        <dbReference type="EMBL" id="OJD09668.1"/>
    </source>
</evidence>
<evidence type="ECO:0000313" key="2">
    <source>
        <dbReference type="Proteomes" id="UP000242791"/>
    </source>
</evidence>
<sequence>PFSAVDIDMDVDVDVDVDVSGMGDGRIRRSRTDQLHVGQLPQRAVPHKLNCMSATGWQE</sequence>
<comment type="caution">
    <text evidence="1">The sequence shown here is derived from an EMBL/GenBank/DDBJ whole genome shotgun (WGS) entry which is preliminary data.</text>
</comment>
<dbReference type="AlphaFoldDB" id="A0A1J9Q139"/>
<keyword evidence="2" id="KW-1185">Reference proteome</keyword>
<reference evidence="1 2" key="1">
    <citation type="submission" date="2015-08" db="EMBL/GenBank/DDBJ databases">
        <title>Emmonsia species relationships and genome sequence.</title>
        <authorList>
            <person name="Cuomo C.A."/>
            <person name="Schwartz I.S."/>
            <person name="Kenyon C."/>
            <person name="De Hoog G.S."/>
            <person name="Govender N.P."/>
            <person name="Botha A."/>
            <person name="Moreno L."/>
            <person name="De Vries M."/>
            <person name="Munoz J.F."/>
            <person name="Stielow J.B."/>
        </authorList>
    </citation>
    <scope>NUCLEOTIDE SEQUENCE [LARGE SCALE GENOMIC DNA]</scope>
    <source>
        <strain evidence="1 2">EI222</strain>
    </source>
</reference>
<accession>A0A1J9Q139</accession>
<protein>
    <submittedName>
        <fullName evidence="1">Uncharacterized protein</fullName>
    </submittedName>
</protein>